<protein>
    <submittedName>
        <fullName evidence="1">Oligoendopeptidase F, peptidase M3 family protein</fullName>
    </submittedName>
</protein>
<dbReference type="RefSeq" id="WP_000481362.1">
    <property type="nucleotide sequence ID" value="NZ_AP014864.1"/>
</dbReference>
<gene>
    <name evidence="1" type="ORF">KNN_03153</name>
</gene>
<reference evidence="1 2" key="1">
    <citation type="submission" date="2015-05" db="EMBL/GenBank/DDBJ databases">
        <title>Whole genome sequence of Bacillus thuringiensis serovar tolworthi Pasteur Institute Standard strain.</title>
        <authorList>
            <person name="Kanda K."/>
            <person name="Nakashima K."/>
            <person name="Nagano Y."/>
        </authorList>
    </citation>
    <scope>NUCLEOTIDE SEQUENCE [LARGE SCALE GENOMIC DNA]</scope>
    <source>
        <strain evidence="1 2">Pasteur Institute Standard strain</strain>
    </source>
</reference>
<accession>A0A9W4EUN2</accession>
<sequence>MFNDLESKLQSLLERNITSVSELESWLSEELRLNAEIQKLRLTF</sequence>
<dbReference type="AlphaFoldDB" id="A0A9W4EUN2"/>
<dbReference type="EMBL" id="AP014864">
    <property type="protein sequence ID" value="BAR83999.1"/>
    <property type="molecule type" value="Genomic_DNA"/>
</dbReference>
<evidence type="ECO:0000313" key="1">
    <source>
        <dbReference type="EMBL" id="BAR83999.1"/>
    </source>
</evidence>
<evidence type="ECO:0000313" key="2">
    <source>
        <dbReference type="Proteomes" id="UP000055316"/>
    </source>
</evidence>
<dbReference type="Proteomes" id="UP000055316">
    <property type="component" value="Chromosome"/>
</dbReference>
<organism evidence="1 2">
    <name type="scientific">Bacillus thuringiensis subsp. tolworthi</name>
    <dbReference type="NCBI Taxonomy" id="1442"/>
    <lineage>
        <taxon>Bacteria</taxon>
        <taxon>Bacillati</taxon>
        <taxon>Bacillota</taxon>
        <taxon>Bacilli</taxon>
        <taxon>Bacillales</taxon>
        <taxon>Bacillaceae</taxon>
        <taxon>Bacillus</taxon>
        <taxon>Bacillus cereus group</taxon>
    </lineage>
</organism>
<name>A0A9W4EUN2_BACTO</name>
<proteinExistence type="predicted"/>